<dbReference type="AlphaFoldDB" id="A0A139AYZ8"/>
<dbReference type="InterPro" id="IPR011009">
    <property type="entry name" value="Kinase-like_dom_sf"/>
</dbReference>
<dbReference type="PROSITE" id="PS50011">
    <property type="entry name" value="PROTEIN_KINASE_DOM"/>
    <property type="match status" value="1"/>
</dbReference>
<evidence type="ECO:0000259" key="1">
    <source>
        <dbReference type="PROSITE" id="PS50011"/>
    </source>
</evidence>
<dbReference type="EMBL" id="KQ965732">
    <property type="protein sequence ID" value="KXS21978.1"/>
    <property type="molecule type" value="Genomic_DNA"/>
</dbReference>
<dbReference type="GO" id="GO:0005524">
    <property type="term" value="F:ATP binding"/>
    <property type="evidence" value="ECO:0007669"/>
    <property type="project" value="InterPro"/>
</dbReference>
<dbReference type="Proteomes" id="UP000070544">
    <property type="component" value="Unassembled WGS sequence"/>
</dbReference>
<reference evidence="2 3" key="1">
    <citation type="journal article" date="2015" name="Genome Biol. Evol.">
        <title>Phylogenomic analyses indicate that early fungi evolved digesting cell walls of algal ancestors of land plants.</title>
        <authorList>
            <person name="Chang Y."/>
            <person name="Wang S."/>
            <person name="Sekimoto S."/>
            <person name="Aerts A.L."/>
            <person name="Choi C."/>
            <person name="Clum A."/>
            <person name="LaButti K.M."/>
            <person name="Lindquist E.A."/>
            <person name="Yee Ngan C."/>
            <person name="Ohm R.A."/>
            <person name="Salamov A.A."/>
            <person name="Grigoriev I.V."/>
            <person name="Spatafora J.W."/>
            <person name="Berbee M.L."/>
        </authorList>
    </citation>
    <scope>NUCLEOTIDE SEQUENCE [LARGE SCALE GENOMIC DNA]</scope>
    <source>
        <strain evidence="2 3">JEL478</strain>
    </source>
</reference>
<dbReference type="InterPro" id="IPR051681">
    <property type="entry name" value="Ser/Thr_Kinases-Pseudokinases"/>
</dbReference>
<feature type="domain" description="Protein kinase" evidence="1">
    <location>
        <begin position="1"/>
        <end position="164"/>
    </location>
</feature>
<evidence type="ECO:0000313" key="2">
    <source>
        <dbReference type="EMBL" id="KXS21978.1"/>
    </source>
</evidence>
<organism evidence="2 3">
    <name type="scientific">Gonapodya prolifera (strain JEL478)</name>
    <name type="common">Monoblepharis prolifera</name>
    <dbReference type="NCBI Taxonomy" id="1344416"/>
    <lineage>
        <taxon>Eukaryota</taxon>
        <taxon>Fungi</taxon>
        <taxon>Fungi incertae sedis</taxon>
        <taxon>Chytridiomycota</taxon>
        <taxon>Chytridiomycota incertae sedis</taxon>
        <taxon>Monoblepharidomycetes</taxon>
        <taxon>Monoblepharidales</taxon>
        <taxon>Gonapodyaceae</taxon>
        <taxon>Gonapodya</taxon>
    </lineage>
</organism>
<sequence>MTSPFVLPLYGVGFDNKGVPFFVCPIMEGGRVDHYFERRKEQLHGQTTELDRECIGLLYDIARGMLYLHEVAGVIHTDLKPGNALVTRDGRGLVTDFGFPLSRPEIALSRCLVHCGTSLRSVLATFSGLKRKQQYLKGRRCLSFCGYDLGALVDERFAIRGARR</sequence>
<protein>
    <recommendedName>
        <fullName evidence="1">Protein kinase domain-containing protein</fullName>
    </recommendedName>
</protein>
<proteinExistence type="predicted"/>
<keyword evidence="3" id="KW-1185">Reference proteome</keyword>
<dbReference type="PANTHER" id="PTHR44329">
    <property type="entry name" value="SERINE/THREONINE-PROTEIN KINASE TNNI3K-RELATED"/>
    <property type="match status" value="1"/>
</dbReference>
<name>A0A139AYZ8_GONPJ</name>
<dbReference type="OrthoDB" id="5581784at2759"/>
<dbReference type="GO" id="GO:0004674">
    <property type="term" value="F:protein serine/threonine kinase activity"/>
    <property type="evidence" value="ECO:0007669"/>
    <property type="project" value="TreeGrafter"/>
</dbReference>
<gene>
    <name evidence="2" type="ORF">M427DRAFT_142268</name>
</gene>
<evidence type="ECO:0000313" key="3">
    <source>
        <dbReference type="Proteomes" id="UP000070544"/>
    </source>
</evidence>
<dbReference type="InterPro" id="IPR000719">
    <property type="entry name" value="Prot_kinase_dom"/>
</dbReference>
<dbReference type="SUPFAM" id="SSF56112">
    <property type="entry name" value="Protein kinase-like (PK-like)"/>
    <property type="match status" value="1"/>
</dbReference>
<dbReference type="Gene3D" id="1.10.510.10">
    <property type="entry name" value="Transferase(Phosphotransferase) domain 1"/>
    <property type="match status" value="1"/>
</dbReference>
<dbReference type="Pfam" id="PF00069">
    <property type="entry name" value="Pkinase"/>
    <property type="match status" value="1"/>
</dbReference>
<accession>A0A139AYZ8</accession>
<dbReference type="PANTHER" id="PTHR44329:SF214">
    <property type="entry name" value="PROTEIN KINASE DOMAIN-CONTAINING PROTEIN"/>
    <property type="match status" value="1"/>
</dbReference>